<accession>X0TWW5</accession>
<feature type="non-terminal residue" evidence="1">
    <location>
        <position position="1"/>
    </location>
</feature>
<organism evidence="1">
    <name type="scientific">marine sediment metagenome</name>
    <dbReference type="NCBI Taxonomy" id="412755"/>
    <lineage>
        <taxon>unclassified sequences</taxon>
        <taxon>metagenomes</taxon>
        <taxon>ecological metagenomes</taxon>
    </lineage>
</organism>
<gene>
    <name evidence="1" type="ORF">S01H1_29752</name>
</gene>
<proteinExistence type="predicted"/>
<protein>
    <submittedName>
        <fullName evidence="1">Uncharacterized protein</fullName>
    </submittedName>
</protein>
<name>X0TWW5_9ZZZZ</name>
<evidence type="ECO:0000313" key="1">
    <source>
        <dbReference type="EMBL" id="GAF92632.1"/>
    </source>
</evidence>
<dbReference type="AlphaFoldDB" id="X0TWW5"/>
<dbReference type="EMBL" id="BARS01018274">
    <property type="protein sequence ID" value="GAF92632.1"/>
    <property type="molecule type" value="Genomic_DNA"/>
</dbReference>
<sequence>QFNSIRLAIDKCLPSLAAIMVEVRSDAPASIHDLNSMLLSSGLPALDTPQAIESTVEKLESGET</sequence>
<reference evidence="1" key="1">
    <citation type="journal article" date="2014" name="Front. Microbiol.">
        <title>High frequency of phylogenetically diverse reductive dehalogenase-homologous genes in deep subseafloor sedimentary metagenomes.</title>
        <authorList>
            <person name="Kawai M."/>
            <person name="Futagami T."/>
            <person name="Toyoda A."/>
            <person name="Takaki Y."/>
            <person name="Nishi S."/>
            <person name="Hori S."/>
            <person name="Arai W."/>
            <person name="Tsubouchi T."/>
            <person name="Morono Y."/>
            <person name="Uchiyama I."/>
            <person name="Ito T."/>
            <person name="Fujiyama A."/>
            <person name="Inagaki F."/>
            <person name="Takami H."/>
        </authorList>
    </citation>
    <scope>NUCLEOTIDE SEQUENCE</scope>
    <source>
        <strain evidence="1">Expedition CK06-06</strain>
    </source>
</reference>
<comment type="caution">
    <text evidence="1">The sequence shown here is derived from an EMBL/GenBank/DDBJ whole genome shotgun (WGS) entry which is preliminary data.</text>
</comment>